<protein>
    <submittedName>
        <fullName evidence="1">Insecticidal toxin complex protein TccC</fullName>
    </submittedName>
</protein>
<sequence length="892" mass="101490">MGTPTLTVTDARGLTVREVAYCRQQVEQPVDTRITRQVFDPAKRLVAHWDPRLRGNAPAPNLATIFSLSEQTLSSDSVDAGWLLSLPNDAQSILCRWDSRGTWHQSEFDRLQRPVAIREELAGEPPRVIERFTYGMASHEWAAHNQCGQRVRHDDGAGSQHLNEFAVHGEILVETRQFLSSLDTPDWPLDIQLREALLEVDEAYVSTRRYTATGDPQSLSDAKGNHREFAYSVAGLLKETRLQLAGAGQEPRLLVSDIHYNAAGQIDCETAGNGVLTHVFYAADDGRPIRLVSAVPGSPPLQDLQYRYDPVGNILHLEDTAQPIVFFKNQRVEPINRYRYDSLYQLVEASGRQVMPATYGPALPALLSTPLDPNQLTHYTQTFDYDAAGNLRTRHHSGAPTFSMKTSRTSNRSLALQEVGERLDEEDIVNGFDPCGNQRQLQRGQHLRWDGRQQLVEVTMVQREDGPDDHERYIYGPRGQRLRKVRITHTGRRTLLADTRYLPGLEIHLDATHGEERHVITTDAGRSQIRMMHWAEHPPKDVMNDQLRFSLCDLLGSCTLELDENARLLNQEGFYPFGGTAWWAGHSALEAKFKVRRYSGKERDATGLYYYGHRYYAPWLQRWLSPDPAGNVDGLNRYLMVKNNPVAFFDENGLGRTSTTNPHRPLTSGRQNAEPNISYYDQHLEERFNSDSEAVKKHINFIEKNFIHQRILKYGINSSFISDNFHNIFQPDHWQFMHNFRNPTTTDYYANEMAKFQYTKIAREQNFFGHLPSLITRSNVINKETLKETKHLKSGSDKMLQTFMNKTPNGKSTQRILSDFGLMATKVEKFSSENKVSFLIHVQPVPVVSSEGNPGKFGEAAANDAPFESPKNPLPTQRRRNGLLASIQKIFR</sequence>
<dbReference type="Proteomes" id="UP001259420">
    <property type="component" value="Unassembled WGS sequence"/>
</dbReference>
<evidence type="ECO:0000313" key="2">
    <source>
        <dbReference type="Proteomes" id="UP001259420"/>
    </source>
</evidence>
<name>A0ACC6JS55_9PSED</name>
<reference evidence="1" key="1">
    <citation type="submission" date="2023-07" db="EMBL/GenBank/DDBJ databases">
        <title>Sorghum-associated microbial communities from plants grown in Nebraska, USA.</title>
        <authorList>
            <person name="Schachtman D."/>
        </authorList>
    </citation>
    <scope>NUCLEOTIDE SEQUENCE</scope>
    <source>
        <strain evidence="1">BE46</strain>
    </source>
</reference>
<dbReference type="EMBL" id="JAVDSD010000011">
    <property type="protein sequence ID" value="MDR6609383.1"/>
    <property type="molecule type" value="Genomic_DNA"/>
</dbReference>
<gene>
    <name evidence="1" type="ORF">J2X87_004483</name>
</gene>
<proteinExistence type="predicted"/>
<keyword evidence="2" id="KW-1185">Reference proteome</keyword>
<comment type="caution">
    <text evidence="1">The sequence shown here is derived from an EMBL/GenBank/DDBJ whole genome shotgun (WGS) entry which is preliminary data.</text>
</comment>
<evidence type="ECO:0000313" key="1">
    <source>
        <dbReference type="EMBL" id="MDR6609383.1"/>
    </source>
</evidence>
<organism evidence="1 2">
    <name type="scientific">Pseudomonas synxantha</name>
    <dbReference type="NCBI Taxonomy" id="47883"/>
    <lineage>
        <taxon>Bacteria</taxon>
        <taxon>Pseudomonadati</taxon>
        <taxon>Pseudomonadota</taxon>
        <taxon>Gammaproteobacteria</taxon>
        <taxon>Pseudomonadales</taxon>
        <taxon>Pseudomonadaceae</taxon>
        <taxon>Pseudomonas</taxon>
    </lineage>
</organism>
<accession>A0ACC6JS55</accession>